<comment type="caution">
    <text evidence="1">The sequence shown here is derived from an EMBL/GenBank/DDBJ whole genome shotgun (WGS) entry which is preliminary data.</text>
</comment>
<evidence type="ECO:0000313" key="1">
    <source>
        <dbReference type="EMBL" id="RVX05235.1"/>
    </source>
</evidence>
<accession>A0A438J8E3</accession>
<protein>
    <submittedName>
        <fullName evidence="1">Uncharacterized protein</fullName>
    </submittedName>
</protein>
<dbReference type="EMBL" id="QGNW01000057">
    <property type="protein sequence ID" value="RVX05235.1"/>
    <property type="molecule type" value="Genomic_DNA"/>
</dbReference>
<sequence>MKSIKDWVFSQIISKSLVSSRPLPGSTGFFAEESLDEEFGDRGITLFLPLLTHDYYLEDPLFLRKVKIPSDCVASLEGKRITNLAMKVVSQELFG</sequence>
<dbReference type="AlphaFoldDB" id="A0A438J8E3"/>
<proteinExistence type="predicted"/>
<name>A0A438J8E3_VITVI</name>
<dbReference type="Proteomes" id="UP000288805">
    <property type="component" value="Unassembled WGS sequence"/>
</dbReference>
<dbReference type="OrthoDB" id="8954335at2759"/>
<reference evidence="1 2" key="1">
    <citation type="journal article" date="2018" name="PLoS Genet.">
        <title>Population sequencing reveals clonal diversity and ancestral inbreeding in the grapevine cultivar Chardonnay.</title>
        <authorList>
            <person name="Roach M.J."/>
            <person name="Johnson D.L."/>
            <person name="Bohlmann J."/>
            <person name="van Vuuren H.J."/>
            <person name="Jones S.J."/>
            <person name="Pretorius I.S."/>
            <person name="Schmidt S.A."/>
            <person name="Borneman A.R."/>
        </authorList>
    </citation>
    <scope>NUCLEOTIDE SEQUENCE [LARGE SCALE GENOMIC DNA]</scope>
    <source>
        <strain evidence="2">cv. Chardonnay</strain>
        <tissue evidence="1">Leaf</tissue>
    </source>
</reference>
<evidence type="ECO:0000313" key="2">
    <source>
        <dbReference type="Proteomes" id="UP000288805"/>
    </source>
</evidence>
<gene>
    <name evidence="1" type="ORF">CK203_020065</name>
</gene>
<organism evidence="1 2">
    <name type="scientific">Vitis vinifera</name>
    <name type="common">Grape</name>
    <dbReference type="NCBI Taxonomy" id="29760"/>
    <lineage>
        <taxon>Eukaryota</taxon>
        <taxon>Viridiplantae</taxon>
        <taxon>Streptophyta</taxon>
        <taxon>Embryophyta</taxon>
        <taxon>Tracheophyta</taxon>
        <taxon>Spermatophyta</taxon>
        <taxon>Magnoliopsida</taxon>
        <taxon>eudicotyledons</taxon>
        <taxon>Gunneridae</taxon>
        <taxon>Pentapetalae</taxon>
        <taxon>rosids</taxon>
        <taxon>Vitales</taxon>
        <taxon>Vitaceae</taxon>
        <taxon>Viteae</taxon>
        <taxon>Vitis</taxon>
    </lineage>
</organism>